<dbReference type="eggNOG" id="COG0584">
    <property type="taxonomic scope" value="Bacteria"/>
</dbReference>
<sequence>MFEIDFSLPILSLLTGSALLFAGCHSAPKSELRTDKNSRLATFFDIQGHRGARGLLPENTIPAFLKALELGVTTLELDLAVSNDRKLVVSHEPWFSSEICSKPNGEPIAPADERAHLIYQMNYSEISAYDCGRRGHPRFPTQKPMQVCKPLFQDVVKAAEAYVQEKNLPAIFYNIETKCTPEGDNRLHPAPAEFVEILLREIRLLKIESRTIVQSFDVRTLQEMRRLAPNIRLALLVENNDTLEKNLEKLGFVPEIYSPDAALVNAALISAAHEKKMLVIPWTVNEPDTMTHLAELGADGIITDYPDRAHFLLEK</sequence>
<gene>
    <name evidence="2" type="ordered locus">Ctha_0575</name>
</gene>
<protein>
    <submittedName>
        <fullName evidence="2">Glycerophosphoryl diester phosphodiesterase</fullName>
    </submittedName>
</protein>
<dbReference type="Proteomes" id="UP000001208">
    <property type="component" value="Chromosome"/>
</dbReference>
<dbReference type="GO" id="GO:0006629">
    <property type="term" value="P:lipid metabolic process"/>
    <property type="evidence" value="ECO:0007669"/>
    <property type="project" value="InterPro"/>
</dbReference>
<dbReference type="PANTHER" id="PTHR46211">
    <property type="entry name" value="GLYCEROPHOSPHORYL DIESTER PHOSPHODIESTERASE"/>
    <property type="match status" value="1"/>
</dbReference>
<dbReference type="GO" id="GO:0008081">
    <property type="term" value="F:phosphoric diester hydrolase activity"/>
    <property type="evidence" value="ECO:0007669"/>
    <property type="project" value="InterPro"/>
</dbReference>
<dbReference type="PROSITE" id="PS51704">
    <property type="entry name" value="GP_PDE"/>
    <property type="match status" value="1"/>
</dbReference>
<name>B3QV92_CHLT3</name>
<accession>B3QV92</accession>
<reference evidence="2 3" key="1">
    <citation type="submission" date="2008-06" db="EMBL/GenBank/DDBJ databases">
        <title>Complete sequence of Chloroherpeton thalassium ATCC 35110.</title>
        <authorList>
            <consortium name="US DOE Joint Genome Institute"/>
            <person name="Lucas S."/>
            <person name="Copeland A."/>
            <person name="Lapidus A."/>
            <person name="Glavina del Rio T."/>
            <person name="Dalin E."/>
            <person name="Tice H."/>
            <person name="Bruce D."/>
            <person name="Goodwin L."/>
            <person name="Pitluck S."/>
            <person name="Schmutz J."/>
            <person name="Larimer F."/>
            <person name="Land M."/>
            <person name="Hauser L."/>
            <person name="Kyrpides N."/>
            <person name="Mikhailova N."/>
            <person name="Liu Z."/>
            <person name="Li T."/>
            <person name="Zhao F."/>
            <person name="Overmann J."/>
            <person name="Bryant D.A."/>
            <person name="Richardson P."/>
        </authorList>
    </citation>
    <scope>NUCLEOTIDE SEQUENCE [LARGE SCALE GENOMIC DNA]</scope>
    <source>
        <strain evidence="3">ATCC 35110 / GB-78</strain>
    </source>
</reference>
<dbReference type="InterPro" id="IPR030395">
    <property type="entry name" value="GP_PDE_dom"/>
</dbReference>
<dbReference type="OrthoDB" id="384721at2"/>
<dbReference type="PANTHER" id="PTHR46211:SF14">
    <property type="entry name" value="GLYCEROPHOSPHODIESTER PHOSPHODIESTERASE"/>
    <property type="match status" value="1"/>
</dbReference>
<dbReference type="CDD" id="cd08567">
    <property type="entry name" value="GDPD_SpGDE_like"/>
    <property type="match status" value="1"/>
</dbReference>
<keyword evidence="3" id="KW-1185">Reference proteome</keyword>
<dbReference type="KEGG" id="cts:Ctha_0575"/>
<dbReference type="Pfam" id="PF03009">
    <property type="entry name" value="GDPD"/>
    <property type="match status" value="1"/>
</dbReference>
<dbReference type="EMBL" id="CP001100">
    <property type="protein sequence ID" value="ACF13046.1"/>
    <property type="molecule type" value="Genomic_DNA"/>
</dbReference>
<dbReference type="RefSeq" id="WP_012499130.1">
    <property type="nucleotide sequence ID" value="NC_011026.1"/>
</dbReference>
<dbReference type="AlphaFoldDB" id="B3QV92"/>
<dbReference type="SUPFAM" id="SSF51695">
    <property type="entry name" value="PLC-like phosphodiesterases"/>
    <property type="match status" value="1"/>
</dbReference>
<evidence type="ECO:0000259" key="1">
    <source>
        <dbReference type="PROSITE" id="PS51704"/>
    </source>
</evidence>
<organism evidence="2 3">
    <name type="scientific">Chloroherpeton thalassium (strain ATCC 35110 / GB-78)</name>
    <dbReference type="NCBI Taxonomy" id="517418"/>
    <lineage>
        <taxon>Bacteria</taxon>
        <taxon>Pseudomonadati</taxon>
        <taxon>Chlorobiota</taxon>
        <taxon>Chlorobiia</taxon>
        <taxon>Chlorobiales</taxon>
        <taxon>Chloroherpetonaceae</taxon>
        <taxon>Chloroherpeton</taxon>
    </lineage>
</organism>
<dbReference type="HOGENOM" id="CLU_030006_3_1_10"/>
<dbReference type="InterPro" id="IPR017946">
    <property type="entry name" value="PLC-like_Pdiesterase_TIM-brl"/>
</dbReference>
<proteinExistence type="predicted"/>
<dbReference type="STRING" id="517418.Ctha_0575"/>
<feature type="domain" description="GP-PDE" evidence="1">
    <location>
        <begin position="44"/>
        <end position="313"/>
    </location>
</feature>
<dbReference type="Gene3D" id="3.20.20.190">
    <property type="entry name" value="Phosphatidylinositol (PI) phosphodiesterase"/>
    <property type="match status" value="1"/>
</dbReference>
<evidence type="ECO:0000313" key="3">
    <source>
        <dbReference type="Proteomes" id="UP000001208"/>
    </source>
</evidence>
<evidence type="ECO:0000313" key="2">
    <source>
        <dbReference type="EMBL" id="ACF13046.1"/>
    </source>
</evidence>